<name>K2I939_9RHOB</name>
<keyword evidence="1" id="KW-0472">Membrane</keyword>
<dbReference type="OrthoDB" id="7823455at2"/>
<comment type="caution">
    <text evidence="2">The sequence shown here is derived from an EMBL/GenBank/DDBJ whole genome shotgun (WGS) entry which is preliminary data.</text>
</comment>
<dbReference type="RefSeq" id="WP_007425753.1">
    <property type="nucleotide sequence ID" value="NZ_AMGO01000007.1"/>
</dbReference>
<dbReference type="EMBL" id="AMGO01000007">
    <property type="protein sequence ID" value="EKE45510.1"/>
    <property type="molecule type" value="Genomic_DNA"/>
</dbReference>
<evidence type="ECO:0000313" key="3">
    <source>
        <dbReference type="Proteomes" id="UP000006765"/>
    </source>
</evidence>
<feature type="transmembrane region" description="Helical" evidence="1">
    <location>
        <begin position="134"/>
        <end position="155"/>
    </location>
</feature>
<dbReference type="STRING" id="1231392.OCGS_0600"/>
<evidence type="ECO:0000256" key="1">
    <source>
        <dbReference type="SAM" id="Phobius"/>
    </source>
</evidence>
<evidence type="ECO:0008006" key="4">
    <source>
        <dbReference type="Google" id="ProtNLM"/>
    </source>
</evidence>
<feature type="transmembrane region" description="Helical" evidence="1">
    <location>
        <begin position="69"/>
        <end position="91"/>
    </location>
</feature>
<organism evidence="2 3">
    <name type="scientific">Oceaniovalibus guishaninsula JLT2003</name>
    <dbReference type="NCBI Taxonomy" id="1231392"/>
    <lineage>
        <taxon>Bacteria</taxon>
        <taxon>Pseudomonadati</taxon>
        <taxon>Pseudomonadota</taxon>
        <taxon>Alphaproteobacteria</taxon>
        <taxon>Rhodobacterales</taxon>
        <taxon>Roseobacteraceae</taxon>
        <taxon>Oceaniovalibus</taxon>
    </lineage>
</organism>
<keyword evidence="1" id="KW-1133">Transmembrane helix</keyword>
<reference evidence="2 3" key="1">
    <citation type="journal article" date="2012" name="J. Bacteriol.">
        <title>Draft Genome Sequence of Oceaniovalibus guishaninsula JLT2003T.</title>
        <authorList>
            <person name="Tang K."/>
            <person name="Liu K."/>
            <person name="Jiao N."/>
        </authorList>
    </citation>
    <scope>NUCLEOTIDE SEQUENCE [LARGE SCALE GENOMIC DNA]</scope>
    <source>
        <strain evidence="2 3">JLT2003</strain>
    </source>
</reference>
<protein>
    <recommendedName>
        <fullName evidence="4">Potassium channel domain-containing protein</fullName>
    </recommendedName>
</protein>
<dbReference type="Proteomes" id="UP000006765">
    <property type="component" value="Unassembled WGS sequence"/>
</dbReference>
<sequence length="290" mass="31007">MIEVLVFALGALTVAFAFFDFLRTTISLDGLGFISHRIARALWKTGGRLVIAAERRGRPSLRGLLGPGILTAIAGTWIALHLLGYTLMYLAGASLVSAQSGDPANLVQTVAFTGSALSTLGASTAKVTNGWWDVLSMVAAVNGMVVLTLAVSFILDILQTTTTMRSFAARYHALVRKDRSDPDSTLRHIAPLGPDLCGVAVKLTASPLPGVFVPDDPALNFADTVKAICRLLDNRNPAAHDADPHIAQLHQGLILLGRRMKDCEDRDDLAAARAWADGHTLPDRPAKRRA</sequence>
<accession>K2I939</accession>
<keyword evidence="3" id="KW-1185">Reference proteome</keyword>
<evidence type="ECO:0000313" key="2">
    <source>
        <dbReference type="EMBL" id="EKE45510.1"/>
    </source>
</evidence>
<dbReference type="AlphaFoldDB" id="K2I939"/>
<keyword evidence="1" id="KW-0812">Transmembrane</keyword>
<gene>
    <name evidence="2" type="ORF">OCGS_0600</name>
</gene>
<proteinExistence type="predicted"/>